<dbReference type="PRINTS" id="PR00929">
    <property type="entry name" value="ATHOOK"/>
</dbReference>
<name>A0ABM1V2J6_SOLPN</name>
<dbReference type="InterPro" id="IPR017956">
    <property type="entry name" value="AT_hook_DNA-bd_motif"/>
</dbReference>
<keyword evidence="6" id="KW-1133">Transmembrane helix</keyword>
<accession>A0ABM1V2J6</accession>
<dbReference type="PROSITE" id="PS50966">
    <property type="entry name" value="ZF_SWIM"/>
    <property type="match status" value="1"/>
</dbReference>
<dbReference type="InterPro" id="IPR007527">
    <property type="entry name" value="Znf_SWIM"/>
</dbReference>
<evidence type="ECO:0000256" key="3">
    <source>
        <dbReference type="ARBA" id="ARBA00022833"/>
    </source>
</evidence>
<reference evidence="9" key="2">
    <citation type="submission" date="2025-08" db="UniProtKB">
        <authorList>
            <consortium name="RefSeq"/>
        </authorList>
    </citation>
    <scope>IDENTIFICATION</scope>
</reference>
<sequence length="1158" mass="130061">MCFLSQLLYSISNFYLIIVMFMHIGMSGFTFITLKFYHGGALLYEGDKARYVGGLVSEYYDIDVDTISYFEIKDYIKELGYSPNCKFSVRPPNSCILGDIDNDDILLAMCNCLQSGSVLEVYVHMPGEDSGATFNKFGTTEDSGYNQGEAAYNGVDITINTTSNIPSTSNPTALNSDPSDSEDSEYSVKESDESTEESDDSEDSDDQYGSDVHEELIQLRAEKRSFLRRKKRREKIPADTEEVACGNAGADLGFDETAINSCTLEGRLGGDEPYYASSDACSFETDTDDSCLQEGEKMKLKLPNTKRKKHTIERVRFDPNIKKIVWQLGMVFESVKEFRLAVTKYAIQRGVQIEKCVNEPNRVRVRCCKVNCKWLLYASLDKKTNNFVIKTYMPVHSCQKATRNYLCNSRFIATVFKKKVIEQPNIRVFKLQELIRKKYNVHVGKTTTRRARAKILNELMGDHVKEFGRILDYKDELLRTNPGSTCVVKLGEANESGRPVFEAFYICFAALKMAFMSARKCIGLDGCFLKGVCRGQLLIAVAKDGNNQMLPLAWAVVENENTITWSWFISLLKEDLRLGDGTSFTIMSDMQKGLDIAIKELLPACEERRCARHILANWSKNWRGLQRKNQFWKCARSTFEAEFRENLHELSKLGTGGTGIVDDLIYYDKEYWCKVYFNCEVKSDAIDNNMCESFNAWILSARHKTIISMLEEIRIKVMNRLARLSEFPNSWISNFSPMAMKVLEQNIDKSMACNIEFNGVTGYEVLDGYKQHTVCLRKRECSCRSWMLKGIPCAHALAAMLHKQYDPHDFIHPCYSKERYLMTYSHFIQPMNNMPMWPESKNPLVDPPVIKQMPGRPRKLRRKEVGEKKVSGKLSKTGLTMTCSLCHVKGHNKRSCHLRRSDGVGSTAGEQRATPTSNVEEPSSSKKGRGRPKKSTNIESEPVAKRGRGRPKNTSANASATGDSPTIIAPPTTSRTTRARASASASRASPRTTAPPTTSRTPTHEECASVNGRESAGRGSNHPLENWFTCSQGSTTHGVDQNTNVAPKETATTRKGKGVENTTQFKKPRVTGMGVFQAKNGFKTFNPGLPSSTILAGPKRVLRSSIVTGDVGFKPTSGLKWKGNQAITTRRLQHVRDQSRLSNPNASSSSQAQHPWKL</sequence>
<evidence type="ECO:0000256" key="1">
    <source>
        <dbReference type="ARBA" id="ARBA00022723"/>
    </source>
</evidence>
<feature type="region of interest" description="Disordered" evidence="5">
    <location>
        <begin position="1133"/>
        <end position="1158"/>
    </location>
</feature>
<feature type="region of interest" description="Disordered" evidence="5">
    <location>
        <begin position="162"/>
        <end position="209"/>
    </location>
</feature>
<dbReference type="RefSeq" id="XP_027769964.1">
    <property type="nucleotide sequence ID" value="XM_027914163.1"/>
</dbReference>
<organism evidence="8 9">
    <name type="scientific">Solanum pennellii</name>
    <name type="common">Tomato</name>
    <name type="synonym">Lycopersicon pennellii</name>
    <dbReference type="NCBI Taxonomy" id="28526"/>
    <lineage>
        <taxon>Eukaryota</taxon>
        <taxon>Viridiplantae</taxon>
        <taxon>Streptophyta</taxon>
        <taxon>Embryophyta</taxon>
        <taxon>Tracheophyta</taxon>
        <taxon>Spermatophyta</taxon>
        <taxon>Magnoliopsida</taxon>
        <taxon>eudicotyledons</taxon>
        <taxon>Gunneridae</taxon>
        <taxon>Pentapetalae</taxon>
        <taxon>asterids</taxon>
        <taxon>lamiids</taxon>
        <taxon>Solanales</taxon>
        <taxon>Solanaceae</taxon>
        <taxon>Solanoideae</taxon>
        <taxon>Solaneae</taxon>
        <taxon>Solanum</taxon>
        <taxon>Solanum subgen. Lycopersicon</taxon>
    </lineage>
</organism>
<dbReference type="Pfam" id="PF10551">
    <property type="entry name" value="MULE"/>
    <property type="match status" value="1"/>
</dbReference>
<feature type="region of interest" description="Disordered" evidence="5">
    <location>
        <begin position="891"/>
        <end position="1023"/>
    </location>
</feature>
<feature type="compositionally biased region" description="Polar residues" evidence="5">
    <location>
        <begin position="952"/>
        <end position="963"/>
    </location>
</feature>
<evidence type="ECO:0000256" key="6">
    <source>
        <dbReference type="SAM" id="Phobius"/>
    </source>
</evidence>
<dbReference type="GeneID" id="107009846"/>
<gene>
    <name evidence="9" type="primary">LOC107009846</name>
</gene>
<feature type="compositionally biased region" description="Low complexity" evidence="5">
    <location>
        <begin position="964"/>
        <end position="1001"/>
    </location>
</feature>
<dbReference type="InterPro" id="IPR058594">
    <property type="entry name" value="PB1-like_dom_pln"/>
</dbReference>
<dbReference type="InterPro" id="IPR006564">
    <property type="entry name" value="Znf_PMZ"/>
</dbReference>
<feature type="region of interest" description="Disordered" evidence="5">
    <location>
        <begin position="847"/>
        <end position="871"/>
    </location>
</feature>
<dbReference type="PANTHER" id="PTHR31973">
    <property type="entry name" value="POLYPROTEIN, PUTATIVE-RELATED"/>
    <property type="match status" value="1"/>
</dbReference>
<feature type="region of interest" description="Disordered" evidence="5">
    <location>
        <begin position="1038"/>
        <end position="1059"/>
    </location>
</feature>
<dbReference type="SMART" id="SM00575">
    <property type="entry name" value="ZnF_PMZ"/>
    <property type="match status" value="1"/>
</dbReference>
<feature type="domain" description="SWIM-type" evidence="7">
    <location>
        <begin position="763"/>
        <end position="804"/>
    </location>
</feature>
<dbReference type="Proteomes" id="UP000694930">
    <property type="component" value="Chromosome 2"/>
</dbReference>
<protein>
    <submittedName>
        <fullName evidence="9">Uncharacterized protein LOC107009846</fullName>
    </submittedName>
</protein>
<feature type="transmembrane region" description="Helical" evidence="6">
    <location>
        <begin position="12"/>
        <end position="34"/>
    </location>
</feature>
<evidence type="ECO:0000256" key="2">
    <source>
        <dbReference type="ARBA" id="ARBA00022771"/>
    </source>
</evidence>
<feature type="compositionally biased region" description="Acidic residues" evidence="5">
    <location>
        <begin position="193"/>
        <end position="208"/>
    </location>
</feature>
<dbReference type="Pfam" id="PF04434">
    <property type="entry name" value="SWIM"/>
    <property type="match status" value="1"/>
</dbReference>
<dbReference type="Pfam" id="PF26130">
    <property type="entry name" value="PB1-like"/>
    <property type="match status" value="1"/>
</dbReference>
<keyword evidence="3" id="KW-0862">Zinc</keyword>
<proteinExistence type="predicted"/>
<evidence type="ECO:0000259" key="7">
    <source>
        <dbReference type="PROSITE" id="PS50966"/>
    </source>
</evidence>
<feature type="compositionally biased region" description="Low complexity" evidence="5">
    <location>
        <begin position="162"/>
        <end position="178"/>
    </location>
</feature>
<feature type="compositionally biased region" description="Low complexity" evidence="5">
    <location>
        <begin position="1142"/>
        <end position="1158"/>
    </location>
</feature>
<keyword evidence="8" id="KW-1185">Reference proteome</keyword>
<evidence type="ECO:0000256" key="4">
    <source>
        <dbReference type="PROSITE-ProRule" id="PRU00325"/>
    </source>
</evidence>
<evidence type="ECO:0000313" key="9">
    <source>
        <dbReference type="RefSeq" id="XP_027769964.1"/>
    </source>
</evidence>
<evidence type="ECO:0000256" key="5">
    <source>
        <dbReference type="SAM" id="MobiDB-lite"/>
    </source>
</evidence>
<dbReference type="PANTHER" id="PTHR31973:SF197">
    <property type="entry name" value="SWIM-TYPE DOMAIN-CONTAINING PROTEIN"/>
    <property type="match status" value="1"/>
</dbReference>
<keyword evidence="1" id="KW-0479">Metal-binding</keyword>
<dbReference type="SMART" id="SM00384">
    <property type="entry name" value="AT_hook"/>
    <property type="match status" value="2"/>
</dbReference>
<dbReference type="Pfam" id="PF03108">
    <property type="entry name" value="DBD_Tnp_Mut"/>
    <property type="match status" value="1"/>
</dbReference>
<dbReference type="InterPro" id="IPR004332">
    <property type="entry name" value="Transposase_MuDR"/>
</dbReference>
<keyword evidence="2 4" id="KW-0863">Zinc-finger</keyword>
<keyword evidence="6" id="KW-0812">Transmembrane</keyword>
<reference evidence="8" key="1">
    <citation type="journal article" date="2014" name="Nat. Genet.">
        <title>The genome of the stress-tolerant wild tomato species Solanum pennellii.</title>
        <authorList>
            <person name="Bolger A."/>
            <person name="Scossa F."/>
            <person name="Bolger M.E."/>
            <person name="Lanz C."/>
            <person name="Maumus F."/>
            <person name="Tohge T."/>
            <person name="Quesneville H."/>
            <person name="Alseekh S."/>
            <person name="Sorensen I."/>
            <person name="Lichtenstein G."/>
            <person name="Fich E.A."/>
            <person name="Conte M."/>
            <person name="Keller H."/>
            <person name="Schneeberger K."/>
            <person name="Schwacke R."/>
            <person name="Ofner I."/>
            <person name="Vrebalov J."/>
            <person name="Xu Y."/>
            <person name="Osorio S."/>
            <person name="Aflitos S.A."/>
            <person name="Schijlen E."/>
            <person name="Jimenez-Gomez J.M."/>
            <person name="Ryngajllo M."/>
            <person name="Kimura S."/>
            <person name="Kumar R."/>
            <person name="Koenig D."/>
            <person name="Headland L.R."/>
            <person name="Maloof J.N."/>
            <person name="Sinha N."/>
            <person name="van Ham R.C."/>
            <person name="Lankhorst R.K."/>
            <person name="Mao L."/>
            <person name="Vogel A."/>
            <person name="Arsova B."/>
            <person name="Panstruga R."/>
            <person name="Fei Z."/>
            <person name="Rose J.K."/>
            <person name="Zamir D."/>
            <person name="Carrari F."/>
            <person name="Giovannoni J.J."/>
            <person name="Weigel D."/>
            <person name="Usadel B."/>
            <person name="Fernie A.R."/>
        </authorList>
    </citation>
    <scope>NUCLEOTIDE SEQUENCE [LARGE SCALE GENOMIC DNA]</scope>
    <source>
        <strain evidence="8">cv. LA0716</strain>
    </source>
</reference>
<keyword evidence="6" id="KW-0472">Membrane</keyword>
<dbReference type="InterPro" id="IPR018289">
    <property type="entry name" value="MULE_transposase_dom"/>
</dbReference>
<evidence type="ECO:0000313" key="8">
    <source>
        <dbReference type="Proteomes" id="UP000694930"/>
    </source>
</evidence>